<accession>A0ABS0KXT3</accession>
<name>A0ABS0KXT3_9BACT</name>
<comment type="caution">
    <text evidence="1">The sequence shown here is derived from an EMBL/GenBank/DDBJ whole genome shotgun (WGS) entry which is preliminary data.</text>
</comment>
<keyword evidence="2" id="KW-1185">Reference proteome</keyword>
<evidence type="ECO:0000313" key="2">
    <source>
        <dbReference type="Proteomes" id="UP000601099"/>
    </source>
</evidence>
<organism evidence="1 2">
    <name type="scientific">Hymenobacter guriensis</name>
    <dbReference type="NCBI Taxonomy" id="2793065"/>
    <lineage>
        <taxon>Bacteria</taxon>
        <taxon>Pseudomonadati</taxon>
        <taxon>Bacteroidota</taxon>
        <taxon>Cytophagia</taxon>
        <taxon>Cytophagales</taxon>
        <taxon>Hymenobacteraceae</taxon>
        <taxon>Hymenobacter</taxon>
    </lineage>
</organism>
<dbReference type="Proteomes" id="UP000601099">
    <property type="component" value="Unassembled WGS sequence"/>
</dbReference>
<reference evidence="1 2" key="1">
    <citation type="submission" date="2020-11" db="EMBL/GenBank/DDBJ databases">
        <title>Hymenobacter sp.</title>
        <authorList>
            <person name="Kim M.K."/>
        </authorList>
    </citation>
    <scope>NUCLEOTIDE SEQUENCE [LARGE SCALE GENOMIC DNA]</scope>
    <source>
        <strain evidence="1 2">BT594</strain>
    </source>
</reference>
<dbReference type="EMBL" id="JADWYK010000002">
    <property type="protein sequence ID" value="MBG8552687.1"/>
    <property type="molecule type" value="Genomic_DNA"/>
</dbReference>
<protein>
    <submittedName>
        <fullName evidence="1">Uncharacterized protein</fullName>
    </submittedName>
</protein>
<evidence type="ECO:0000313" key="1">
    <source>
        <dbReference type="EMBL" id="MBG8552687.1"/>
    </source>
</evidence>
<gene>
    <name evidence="1" type="ORF">I5L79_03965</name>
</gene>
<sequence>MGCLLFCLAYLNYRLHYQPKLTHVSGGLVNEDVLNQLRFLQERMHNGAPADMQKVYPEGFVYLHALYGLSCLDLTAHLPQSSPVKQWALTEAAWSIDEIDSPSARLIFDEDLPLPYGAFYQGWLTYLEGRYLAVQPPAQRPPDVVARYRSRCALIAQALRQHSSPYLETYRGAAWPADAVVCVAALAGHDRLFAAQYQPELRQWLSAANTHLDSLGMIPHAADAQTGHVLQAARGSSQSQLLNFLIEIDSVYARQHFNRYRQHFLTTRLGLPGIREAANDTADVADIDSGPVILGIGGAASIVGRRTMQRYGDTTTAVGLRNSIEAFGMPFQIRCQKRYVFGQLPIADAFIAWSNALENNRTITNGTNWRLNFHLASSVLALVLYWIMRRLGYRPTTV</sequence>
<dbReference type="RefSeq" id="WP_196953739.1">
    <property type="nucleotide sequence ID" value="NZ_JADWYK010000002.1"/>
</dbReference>
<proteinExistence type="predicted"/>